<evidence type="ECO:0000313" key="2">
    <source>
        <dbReference type="Proteomes" id="UP000805193"/>
    </source>
</evidence>
<dbReference type="Proteomes" id="UP000805193">
    <property type="component" value="Unassembled WGS sequence"/>
</dbReference>
<organism evidence="1 2">
    <name type="scientific">Ixodes persulcatus</name>
    <name type="common">Taiga tick</name>
    <dbReference type="NCBI Taxonomy" id="34615"/>
    <lineage>
        <taxon>Eukaryota</taxon>
        <taxon>Metazoa</taxon>
        <taxon>Ecdysozoa</taxon>
        <taxon>Arthropoda</taxon>
        <taxon>Chelicerata</taxon>
        <taxon>Arachnida</taxon>
        <taxon>Acari</taxon>
        <taxon>Parasitiformes</taxon>
        <taxon>Ixodida</taxon>
        <taxon>Ixodoidea</taxon>
        <taxon>Ixodidae</taxon>
        <taxon>Ixodinae</taxon>
        <taxon>Ixodes</taxon>
    </lineage>
</organism>
<reference evidence="1 2" key="1">
    <citation type="journal article" date="2020" name="Cell">
        <title>Large-Scale Comparative Analyses of Tick Genomes Elucidate Their Genetic Diversity and Vector Capacities.</title>
        <authorList>
            <consortium name="Tick Genome and Microbiome Consortium (TIGMIC)"/>
            <person name="Jia N."/>
            <person name="Wang J."/>
            <person name="Shi W."/>
            <person name="Du L."/>
            <person name="Sun Y."/>
            <person name="Zhan W."/>
            <person name="Jiang J.F."/>
            <person name="Wang Q."/>
            <person name="Zhang B."/>
            <person name="Ji P."/>
            <person name="Bell-Sakyi L."/>
            <person name="Cui X.M."/>
            <person name="Yuan T.T."/>
            <person name="Jiang B.G."/>
            <person name="Yang W.F."/>
            <person name="Lam T.T."/>
            <person name="Chang Q.C."/>
            <person name="Ding S.J."/>
            <person name="Wang X.J."/>
            <person name="Zhu J.G."/>
            <person name="Ruan X.D."/>
            <person name="Zhao L."/>
            <person name="Wei J.T."/>
            <person name="Ye R.Z."/>
            <person name="Que T.C."/>
            <person name="Du C.H."/>
            <person name="Zhou Y.H."/>
            <person name="Cheng J.X."/>
            <person name="Dai P.F."/>
            <person name="Guo W.B."/>
            <person name="Han X.H."/>
            <person name="Huang E.J."/>
            <person name="Li L.F."/>
            <person name="Wei W."/>
            <person name="Gao Y.C."/>
            <person name="Liu J.Z."/>
            <person name="Shao H.Z."/>
            <person name="Wang X."/>
            <person name="Wang C.C."/>
            <person name="Yang T.C."/>
            <person name="Huo Q.B."/>
            <person name="Li W."/>
            <person name="Chen H.Y."/>
            <person name="Chen S.E."/>
            <person name="Zhou L.G."/>
            <person name="Ni X.B."/>
            <person name="Tian J.H."/>
            <person name="Sheng Y."/>
            <person name="Liu T."/>
            <person name="Pan Y.S."/>
            <person name="Xia L.Y."/>
            <person name="Li J."/>
            <person name="Zhao F."/>
            <person name="Cao W.C."/>
        </authorList>
    </citation>
    <scope>NUCLEOTIDE SEQUENCE [LARGE SCALE GENOMIC DNA]</scope>
    <source>
        <strain evidence="1">Iper-2018</strain>
    </source>
</reference>
<keyword evidence="2" id="KW-1185">Reference proteome</keyword>
<sequence length="88" mass="9832">MLPVVYAYAHMDAILFKLSNGCPVEGMEVVPQNPDHVVKPPLREPSGSVPSRRRKFQEVDDATVTLSKRVKCTVDSPLRKQSPSRTRS</sequence>
<accession>A0AC60QPM5</accession>
<gene>
    <name evidence="1" type="ORF">HPB47_017930</name>
</gene>
<dbReference type="EMBL" id="JABSTQ010006934">
    <property type="protein sequence ID" value="KAG0436464.1"/>
    <property type="molecule type" value="Genomic_DNA"/>
</dbReference>
<evidence type="ECO:0000313" key="1">
    <source>
        <dbReference type="EMBL" id="KAG0436464.1"/>
    </source>
</evidence>
<proteinExistence type="predicted"/>
<comment type="caution">
    <text evidence="1">The sequence shown here is derived from an EMBL/GenBank/DDBJ whole genome shotgun (WGS) entry which is preliminary data.</text>
</comment>
<name>A0AC60QPM5_IXOPE</name>
<protein>
    <submittedName>
        <fullName evidence="1">Uncharacterized protein</fullName>
    </submittedName>
</protein>